<evidence type="ECO:0000256" key="1">
    <source>
        <dbReference type="ARBA" id="ARBA00008857"/>
    </source>
</evidence>
<dbReference type="STRING" id="596152.DesU5LDRAFT_0320"/>
<dbReference type="Gene3D" id="1.10.443.10">
    <property type="entry name" value="Intergrase catalytic core"/>
    <property type="match status" value="1"/>
</dbReference>
<comment type="similarity">
    <text evidence="1">Belongs to the 'phage' integrase family.</text>
</comment>
<dbReference type="Pfam" id="PF00589">
    <property type="entry name" value="Phage_integrase"/>
    <property type="match status" value="1"/>
</dbReference>
<organism evidence="5">
    <name type="scientific">Desulfovibrio sp. U5L</name>
    <dbReference type="NCBI Taxonomy" id="596152"/>
    <lineage>
        <taxon>Bacteria</taxon>
        <taxon>Pseudomonadati</taxon>
        <taxon>Thermodesulfobacteriota</taxon>
        <taxon>Desulfovibrionia</taxon>
        <taxon>Desulfovibrionales</taxon>
        <taxon>Desulfovibrionaceae</taxon>
        <taxon>Desulfovibrio</taxon>
    </lineage>
</organism>
<proteinExistence type="inferred from homology"/>
<name>I2PWX9_9BACT</name>
<dbReference type="PANTHER" id="PTHR30349:SF41">
    <property type="entry name" value="INTEGRASE_RECOMBINASE PROTEIN MJ0367-RELATED"/>
    <property type="match status" value="1"/>
</dbReference>
<keyword evidence="2" id="KW-0238">DNA-binding</keyword>
<evidence type="ECO:0000313" key="5">
    <source>
        <dbReference type="EMBL" id="EIG52035.1"/>
    </source>
</evidence>
<evidence type="ECO:0000259" key="4">
    <source>
        <dbReference type="PROSITE" id="PS51898"/>
    </source>
</evidence>
<feature type="domain" description="Tyr recombinase" evidence="4">
    <location>
        <begin position="190"/>
        <end position="361"/>
    </location>
</feature>
<dbReference type="InterPro" id="IPR011010">
    <property type="entry name" value="DNA_brk_join_enz"/>
</dbReference>
<dbReference type="PROSITE" id="PS51898">
    <property type="entry name" value="TYR_RECOMBINASE"/>
    <property type="match status" value="1"/>
</dbReference>
<dbReference type="GO" id="GO:0006310">
    <property type="term" value="P:DNA recombination"/>
    <property type="evidence" value="ECO:0007669"/>
    <property type="project" value="UniProtKB-KW"/>
</dbReference>
<dbReference type="eggNOG" id="COG0582">
    <property type="taxonomic scope" value="Bacteria"/>
</dbReference>
<dbReference type="InterPro" id="IPR013762">
    <property type="entry name" value="Integrase-like_cat_sf"/>
</dbReference>
<sequence>MGVYKRDERWMVYWNENGKRHDKSFGRGEHARLQAEDFNLAVKEKRVINGVVVGNIFENIPVAVPCQVSLPEQSTITAVTFSEIASKYLDHLKASGRTVKHIKNLSVLLENCFLPIIDCKKPVDSMTYIDDMLPFIKYFQQPSSRTGKPRSQTTINRYCDYMDAIFNFGIENEITKVNPMSKRKKVKKRPRDVKLTVEDMKKIMSFAEPHVCWAMEVCFNFGTRSGESELLSLQWDNIDFEKSTVHIYASKTKTFRTVPIKPSFLEKLKIMKEKALCPYIIEYNGKKVTTIRKSFNNACQKAGITYSVRMYDLRHLFATTLLTNNADLAAVSKLMGHSTVKMTADTYYHYLEGEKERAVALLPEI</sequence>
<dbReference type="GO" id="GO:0003677">
    <property type="term" value="F:DNA binding"/>
    <property type="evidence" value="ECO:0007669"/>
    <property type="project" value="UniProtKB-KW"/>
</dbReference>
<dbReference type="InterPro" id="IPR010998">
    <property type="entry name" value="Integrase_recombinase_N"/>
</dbReference>
<dbReference type="PANTHER" id="PTHR30349">
    <property type="entry name" value="PHAGE INTEGRASE-RELATED"/>
    <property type="match status" value="1"/>
</dbReference>
<dbReference type="InterPro" id="IPR002104">
    <property type="entry name" value="Integrase_catalytic"/>
</dbReference>
<evidence type="ECO:0000256" key="3">
    <source>
        <dbReference type="ARBA" id="ARBA00023172"/>
    </source>
</evidence>
<gene>
    <name evidence="5" type="ORF">DesU5LDRAFT_0320</name>
</gene>
<dbReference type="SUPFAM" id="SSF56349">
    <property type="entry name" value="DNA breaking-rejoining enzymes"/>
    <property type="match status" value="1"/>
</dbReference>
<dbReference type="Gene3D" id="1.10.150.130">
    <property type="match status" value="1"/>
</dbReference>
<accession>I2PWX9</accession>
<dbReference type="HOGENOM" id="CLU_1438986_0_0_7"/>
<reference evidence="5" key="1">
    <citation type="submission" date="2011-11" db="EMBL/GenBank/DDBJ databases">
        <title>Improved High-Quality Draft sequence of Desulfovibrio sp. U5L.</title>
        <authorList>
            <consortium name="US DOE Joint Genome Institute"/>
            <person name="Lucas S."/>
            <person name="Han J."/>
            <person name="Lapidus A."/>
            <person name="Cheng J.-F."/>
            <person name="Goodwin L."/>
            <person name="Pitluck S."/>
            <person name="Peters L."/>
            <person name="Ovchinnikova G."/>
            <person name="Held B."/>
            <person name="Detter J.C."/>
            <person name="Han C."/>
            <person name="Tapia R."/>
            <person name="Land M."/>
            <person name="Hauser L."/>
            <person name="Kyrpides N."/>
            <person name="Ivanova N."/>
            <person name="Pagani I."/>
            <person name="Gabster J."/>
            <person name="Walker C."/>
            <person name="Stolyar S."/>
            <person name="Stahl D."/>
            <person name="Arkin A."/>
            <person name="Dehal P."/>
            <person name="Hazen T."/>
            <person name="Woyke T."/>
        </authorList>
    </citation>
    <scope>NUCLEOTIDE SEQUENCE [LARGE SCALE GENOMIC DNA]</scope>
    <source>
        <strain evidence="5">U5L</strain>
    </source>
</reference>
<dbReference type="CDD" id="cd00796">
    <property type="entry name" value="INT_Rci_Hp1_C"/>
    <property type="match status" value="1"/>
</dbReference>
<dbReference type="EMBL" id="JH600068">
    <property type="protein sequence ID" value="EIG52035.1"/>
    <property type="molecule type" value="Genomic_DNA"/>
</dbReference>
<dbReference type="InterPro" id="IPR050090">
    <property type="entry name" value="Tyrosine_recombinase_XerCD"/>
</dbReference>
<dbReference type="AlphaFoldDB" id="I2PWX9"/>
<protein>
    <submittedName>
        <fullName evidence="5">Site-specific recombinase XerD</fullName>
    </submittedName>
</protein>
<dbReference type="GO" id="GO:0015074">
    <property type="term" value="P:DNA integration"/>
    <property type="evidence" value="ECO:0007669"/>
    <property type="project" value="InterPro"/>
</dbReference>
<evidence type="ECO:0000256" key="2">
    <source>
        <dbReference type="ARBA" id="ARBA00023125"/>
    </source>
</evidence>
<keyword evidence="3" id="KW-0233">DNA recombination</keyword>